<dbReference type="PANTHER" id="PTHR43537:SF24">
    <property type="entry name" value="GLUCONATE OPERON TRANSCRIPTIONAL REPRESSOR"/>
    <property type="match status" value="1"/>
</dbReference>
<evidence type="ECO:0000313" key="5">
    <source>
        <dbReference type="EMBL" id="VDC22318.1"/>
    </source>
</evidence>
<evidence type="ECO:0000256" key="1">
    <source>
        <dbReference type="ARBA" id="ARBA00023015"/>
    </source>
</evidence>
<keyword evidence="3" id="KW-0804">Transcription</keyword>
<dbReference type="EMBL" id="UXAW01000039">
    <property type="protein sequence ID" value="VDC22318.1"/>
    <property type="molecule type" value="Genomic_DNA"/>
</dbReference>
<dbReference type="InterPro" id="IPR008920">
    <property type="entry name" value="TF_FadR/GntR_C"/>
</dbReference>
<evidence type="ECO:0000256" key="3">
    <source>
        <dbReference type="ARBA" id="ARBA00023163"/>
    </source>
</evidence>
<protein>
    <submittedName>
        <fullName evidence="5">Putative HTH-type transcriptional regulator YdfH</fullName>
    </submittedName>
</protein>
<dbReference type="SUPFAM" id="SSF48008">
    <property type="entry name" value="GntR ligand-binding domain-like"/>
    <property type="match status" value="1"/>
</dbReference>
<keyword evidence="1" id="KW-0805">Transcription regulation</keyword>
<evidence type="ECO:0000256" key="2">
    <source>
        <dbReference type="ARBA" id="ARBA00023125"/>
    </source>
</evidence>
<reference evidence="5 6" key="1">
    <citation type="submission" date="2018-11" db="EMBL/GenBank/DDBJ databases">
        <authorList>
            <person name="Criscuolo A."/>
        </authorList>
    </citation>
    <scope>NUCLEOTIDE SEQUENCE [LARGE SCALE GENOMIC DNA]</scope>
    <source>
        <strain evidence="5">ACIP111625</strain>
    </source>
</reference>
<dbReference type="SMART" id="SM00345">
    <property type="entry name" value="HTH_GNTR"/>
    <property type="match status" value="1"/>
</dbReference>
<feature type="domain" description="HTH gntR-type" evidence="4">
    <location>
        <begin position="6"/>
        <end position="73"/>
    </location>
</feature>
<dbReference type="SUPFAM" id="SSF46785">
    <property type="entry name" value="Winged helix' DNA-binding domain"/>
    <property type="match status" value="1"/>
</dbReference>
<keyword evidence="2" id="KW-0238">DNA-binding</keyword>
<dbReference type="InterPro" id="IPR036388">
    <property type="entry name" value="WH-like_DNA-bd_sf"/>
</dbReference>
<organism evidence="5 6">
    <name type="scientific">Pseudogemmobacter humi</name>
    <dbReference type="NCBI Taxonomy" id="2483812"/>
    <lineage>
        <taxon>Bacteria</taxon>
        <taxon>Pseudomonadati</taxon>
        <taxon>Pseudomonadota</taxon>
        <taxon>Alphaproteobacteria</taxon>
        <taxon>Rhodobacterales</taxon>
        <taxon>Paracoccaceae</taxon>
        <taxon>Pseudogemmobacter</taxon>
    </lineage>
</organism>
<dbReference type="CDD" id="cd07377">
    <property type="entry name" value="WHTH_GntR"/>
    <property type="match status" value="1"/>
</dbReference>
<dbReference type="PANTHER" id="PTHR43537">
    <property type="entry name" value="TRANSCRIPTIONAL REGULATOR, GNTR FAMILY"/>
    <property type="match status" value="1"/>
</dbReference>
<dbReference type="PROSITE" id="PS50949">
    <property type="entry name" value="HTH_GNTR"/>
    <property type="match status" value="1"/>
</dbReference>
<evidence type="ECO:0000259" key="4">
    <source>
        <dbReference type="PROSITE" id="PS50949"/>
    </source>
</evidence>
<dbReference type="InterPro" id="IPR036390">
    <property type="entry name" value="WH_DNA-bd_sf"/>
</dbReference>
<dbReference type="Proteomes" id="UP000277498">
    <property type="component" value="Unassembled WGS sequence"/>
</dbReference>
<dbReference type="InterPro" id="IPR011711">
    <property type="entry name" value="GntR_C"/>
</dbReference>
<dbReference type="Pfam" id="PF07729">
    <property type="entry name" value="FCD"/>
    <property type="match status" value="1"/>
</dbReference>
<dbReference type="GO" id="GO:0003677">
    <property type="term" value="F:DNA binding"/>
    <property type="evidence" value="ECO:0007669"/>
    <property type="project" value="UniProtKB-KW"/>
</dbReference>
<name>A0A3P5WKW7_9RHOB</name>
<dbReference type="SMART" id="SM00895">
    <property type="entry name" value="FCD"/>
    <property type="match status" value="1"/>
</dbReference>
<gene>
    <name evidence="5" type="primary">ydfH_1</name>
    <name evidence="5" type="ORF">XINFAN_00719</name>
</gene>
<dbReference type="InterPro" id="IPR000524">
    <property type="entry name" value="Tscrpt_reg_HTH_GntR"/>
</dbReference>
<dbReference type="Pfam" id="PF00392">
    <property type="entry name" value="GntR"/>
    <property type="match status" value="1"/>
</dbReference>
<dbReference type="AlphaFoldDB" id="A0A3P5WKW7"/>
<dbReference type="RefSeq" id="WP_124085149.1">
    <property type="nucleotide sequence ID" value="NZ_UXAW01000039.1"/>
</dbReference>
<keyword evidence="6" id="KW-1185">Reference proteome</keyword>
<dbReference type="Gene3D" id="1.10.10.10">
    <property type="entry name" value="Winged helix-like DNA-binding domain superfamily/Winged helix DNA-binding domain"/>
    <property type="match status" value="1"/>
</dbReference>
<evidence type="ECO:0000313" key="6">
    <source>
        <dbReference type="Proteomes" id="UP000277498"/>
    </source>
</evidence>
<proteinExistence type="predicted"/>
<sequence>MHFEKVSLADRATSHLRRLIVTGGLEPGRRLTEQEISDQLQVARGTVRAAFAALEAENLLIRRPYAGWAVKEVSAQVLRESYQLRGAFEELAVRLLALGLDEEKRRHFEALYQRLTEAEASDRQDLRVEADLGFHRGIVALCGNGLLQRQYEAISGHTEWLYRWSELNWPARINLLEWHQPICEAILSGDAEAAVAAARVHTERSLSDDERDLHMKTN</sequence>
<dbReference type="Gene3D" id="1.20.120.530">
    <property type="entry name" value="GntR ligand-binding domain-like"/>
    <property type="match status" value="1"/>
</dbReference>
<dbReference type="GO" id="GO:0003700">
    <property type="term" value="F:DNA-binding transcription factor activity"/>
    <property type="evidence" value="ECO:0007669"/>
    <property type="project" value="InterPro"/>
</dbReference>
<accession>A0A3P5WKW7</accession>
<dbReference type="OrthoDB" id="9806293at2"/>